<dbReference type="InterPro" id="IPR004154">
    <property type="entry name" value="Anticodon-bd"/>
</dbReference>
<keyword evidence="5 8" id="KW-0067">ATP-binding</keyword>
<comment type="subunit">
    <text evidence="8">Homodimer.</text>
</comment>
<dbReference type="EC" id="6.1.1.14" evidence="8"/>
<dbReference type="InterPro" id="IPR036621">
    <property type="entry name" value="Anticodon-bd_dom_sf"/>
</dbReference>
<evidence type="ECO:0000313" key="10">
    <source>
        <dbReference type="EMBL" id="OGY96440.1"/>
    </source>
</evidence>
<dbReference type="InterPro" id="IPR022961">
    <property type="entry name" value="Gly_tRNA_ligase_bac"/>
</dbReference>
<feature type="binding site" evidence="8">
    <location>
        <begin position="313"/>
        <end position="317"/>
    </location>
    <ligand>
        <name>substrate</name>
    </ligand>
</feature>
<dbReference type="InterPro" id="IPR006195">
    <property type="entry name" value="aa-tRNA-synth_II"/>
</dbReference>
<gene>
    <name evidence="8" type="primary">glyQS</name>
    <name evidence="10" type="ORF">A2122_02995</name>
</gene>
<keyword evidence="2 8" id="KW-0963">Cytoplasm</keyword>
<feature type="binding site" evidence="8">
    <location>
        <begin position="197"/>
        <end position="201"/>
    </location>
    <ligand>
        <name>substrate</name>
    </ligand>
</feature>
<dbReference type="SUPFAM" id="SSF52954">
    <property type="entry name" value="Class II aaRS ABD-related"/>
    <property type="match status" value="1"/>
</dbReference>
<dbReference type="InterPro" id="IPR033731">
    <property type="entry name" value="GlyRS-like_core"/>
</dbReference>
<evidence type="ECO:0000256" key="1">
    <source>
        <dbReference type="ARBA" id="ARBA00008226"/>
    </source>
</evidence>
<feature type="binding site" evidence="8">
    <location>
        <begin position="192"/>
        <end position="197"/>
    </location>
    <ligand>
        <name>ATP</name>
        <dbReference type="ChEBI" id="CHEBI:30616"/>
    </ligand>
</feature>
<feature type="domain" description="Aminoacyl-transfer RNA synthetases class-II family profile" evidence="9">
    <location>
        <begin position="9"/>
        <end position="348"/>
    </location>
</feature>
<comment type="caution">
    <text evidence="10">The sequence shown here is derived from an EMBL/GenBank/DDBJ whole genome shotgun (WGS) entry which is preliminary data.</text>
</comment>
<sequence>MEQSPPKGDGMEKIVSLCKRRGFVFPGSEIYGGLANSWDYGPLGVALKNNIKQLWWKKFVEERDDMVGLDSAVIMSPKVWEASGHVKEFSDPLVECRKCHIRMRADELNKNACSNCGAGEFTEPRMFNILFKTFIGPVEDSKSTTYLRGETAQGIFVNFKNILDTTRKTLPFGVAQIGKAFRNEITPGNFIFRTREFEQMEIEYFIPEPDPENEESWMKYFEMWQLEMMNWIKEVGIRPENVVQVEIPDGERAFYSKRTIDFEYQYPFGQKELFGLAYRTDFDLKNHEKASGVNLKYKSADKEEAAYWPPVIEPSLGVDRMMLAVLLDAYDESDPERIVLKLKPKLAPYKAAVFPLLANKPELVAKAREVYDALRKEFAVAWDDRGNIGKRYYSQDEIGTPYCITVDFESLENPPAGGDVTIRDRDTAKQERVKISELANVIKERLK</sequence>
<dbReference type="GO" id="GO:0004820">
    <property type="term" value="F:glycine-tRNA ligase activity"/>
    <property type="evidence" value="ECO:0007669"/>
    <property type="project" value="UniProtKB-UniRule"/>
</dbReference>
<dbReference type="AlphaFoldDB" id="A0A1G2C729"/>
<feature type="binding site" evidence="8">
    <location>
        <position position="150"/>
    </location>
    <ligand>
        <name>substrate</name>
    </ligand>
</feature>
<keyword evidence="6 8" id="KW-0648">Protein biosynthesis</keyword>
<dbReference type="EMBL" id="MHKU01000031">
    <property type="protein sequence ID" value="OGY96440.1"/>
    <property type="molecule type" value="Genomic_DNA"/>
</dbReference>
<proteinExistence type="inferred from homology"/>
<comment type="function">
    <text evidence="8">Catalyzes the attachment of glycine to tRNA(Gly).</text>
</comment>
<dbReference type="InterPro" id="IPR002314">
    <property type="entry name" value="aa-tRNA-synt_IIb"/>
</dbReference>
<comment type="catalytic activity">
    <reaction evidence="8">
        <text>tRNA(Gly) + glycine + ATP = glycyl-tRNA(Gly) + AMP + diphosphate</text>
        <dbReference type="Rhea" id="RHEA:16013"/>
        <dbReference type="Rhea" id="RHEA-COMP:9664"/>
        <dbReference type="Rhea" id="RHEA-COMP:9683"/>
        <dbReference type="ChEBI" id="CHEBI:30616"/>
        <dbReference type="ChEBI" id="CHEBI:33019"/>
        <dbReference type="ChEBI" id="CHEBI:57305"/>
        <dbReference type="ChEBI" id="CHEBI:78442"/>
        <dbReference type="ChEBI" id="CHEBI:78522"/>
        <dbReference type="ChEBI" id="CHEBI:456215"/>
        <dbReference type="EC" id="6.1.1.14"/>
    </reaction>
</comment>
<dbReference type="NCBIfam" id="TIGR00389">
    <property type="entry name" value="glyS_dimeric"/>
    <property type="match status" value="1"/>
</dbReference>
<comment type="similarity">
    <text evidence="1 8">Belongs to the class-II aminoacyl-tRNA synthetase family.</text>
</comment>
<keyword evidence="3 8" id="KW-0436">Ligase</keyword>
<evidence type="ECO:0000256" key="8">
    <source>
        <dbReference type="HAMAP-Rule" id="MF_00253"/>
    </source>
</evidence>
<feature type="binding site" evidence="8">
    <location>
        <begin position="182"/>
        <end position="184"/>
    </location>
    <ligand>
        <name>ATP</name>
        <dbReference type="ChEBI" id="CHEBI:30616"/>
    </ligand>
</feature>
<dbReference type="PRINTS" id="PR01043">
    <property type="entry name" value="TRNASYNTHGLY"/>
</dbReference>
<dbReference type="GO" id="GO:1990742">
    <property type="term" value="C:microvesicle"/>
    <property type="evidence" value="ECO:0007669"/>
    <property type="project" value="UniProtKB-ARBA"/>
</dbReference>
<dbReference type="HAMAP" id="MF_00253_B">
    <property type="entry name" value="Gly_tRNA_synth_B"/>
    <property type="match status" value="1"/>
</dbReference>
<evidence type="ECO:0000259" key="9">
    <source>
        <dbReference type="PROSITE" id="PS50862"/>
    </source>
</evidence>
<dbReference type="NCBIfam" id="NF003211">
    <property type="entry name" value="PRK04173.1"/>
    <property type="match status" value="1"/>
</dbReference>
<dbReference type="PROSITE" id="PS50862">
    <property type="entry name" value="AA_TRNA_LIGASE_II"/>
    <property type="match status" value="1"/>
</dbReference>
<dbReference type="InterPro" id="IPR045864">
    <property type="entry name" value="aa-tRNA-synth_II/BPL/LPL"/>
</dbReference>
<dbReference type="GO" id="GO:0004081">
    <property type="term" value="F:bis(5'-nucleosyl)-tetraphosphatase (asymmetrical) activity"/>
    <property type="evidence" value="ECO:0007669"/>
    <property type="project" value="UniProtKB-ARBA"/>
</dbReference>
<evidence type="ECO:0000256" key="6">
    <source>
        <dbReference type="ARBA" id="ARBA00022917"/>
    </source>
</evidence>
<dbReference type="SUPFAM" id="SSF55681">
    <property type="entry name" value="Class II aaRS and biotin synthetases"/>
    <property type="match status" value="1"/>
</dbReference>
<protein>
    <recommendedName>
        <fullName evidence="8">Glycine--tRNA ligase</fullName>
        <ecNumber evidence="8">6.1.1.14</ecNumber>
    </recommendedName>
    <alternativeName>
        <fullName evidence="8">Glycyl-tRNA synthetase</fullName>
        <shortName evidence="8">GlyRS</shortName>
    </alternativeName>
</protein>
<keyword evidence="7 8" id="KW-0030">Aminoacyl-tRNA synthetase</keyword>
<reference evidence="10 11" key="1">
    <citation type="journal article" date="2016" name="Nat. Commun.">
        <title>Thousands of microbial genomes shed light on interconnected biogeochemical processes in an aquifer system.</title>
        <authorList>
            <person name="Anantharaman K."/>
            <person name="Brown C.T."/>
            <person name="Hug L.A."/>
            <person name="Sharon I."/>
            <person name="Castelle C.J."/>
            <person name="Probst A.J."/>
            <person name="Thomas B.C."/>
            <person name="Singh A."/>
            <person name="Wilkins M.J."/>
            <person name="Karaoz U."/>
            <person name="Brodie E.L."/>
            <person name="Williams K.H."/>
            <person name="Hubbard S.S."/>
            <person name="Banfield J.F."/>
        </authorList>
    </citation>
    <scope>NUCLEOTIDE SEQUENCE [LARGE SCALE GENOMIC DNA]</scope>
</reference>
<evidence type="ECO:0000256" key="4">
    <source>
        <dbReference type="ARBA" id="ARBA00022741"/>
    </source>
</evidence>
<dbReference type="CDD" id="cd00858">
    <property type="entry name" value="GlyRS_anticodon"/>
    <property type="match status" value="1"/>
</dbReference>
<feature type="binding site" evidence="8">
    <location>
        <begin position="317"/>
        <end position="320"/>
    </location>
    <ligand>
        <name>ATP</name>
        <dbReference type="ChEBI" id="CHEBI:30616"/>
    </ligand>
</feature>
<dbReference type="InterPro" id="IPR002315">
    <property type="entry name" value="tRNA-synt_gly"/>
</dbReference>
<comment type="subcellular location">
    <subcellularLocation>
        <location evidence="8">Cytoplasm</location>
    </subcellularLocation>
</comment>
<dbReference type="GO" id="GO:0070062">
    <property type="term" value="C:extracellular exosome"/>
    <property type="evidence" value="ECO:0007669"/>
    <property type="project" value="UniProtKB-ARBA"/>
</dbReference>
<organism evidence="10 11">
    <name type="scientific">Candidatus Liptonbacteria bacterium GWB1_49_6</name>
    <dbReference type="NCBI Taxonomy" id="1798644"/>
    <lineage>
        <taxon>Bacteria</taxon>
        <taxon>Candidatus Liptoniibacteriota</taxon>
    </lineage>
</organism>
<evidence type="ECO:0000256" key="3">
    <source>
        <dbReference type="ARBA" id="ARBA00022598"/>
    </source>
</evidence>
<dbReference type="FunFam" id="3.40.50.800:FF:000002">
    <property type="entry name" value="Glycine--tRNA ligase"/>
    <property type="match status" value="1"/>
</dbReference>
<dbReference type="PANTHER" id="PTHR10745">
    <property type="entry name" value="GLYCYL-TRNA SYNTHETASE/DNA POLYMERASE SUBUNIT GAMMA-2"/>
    <property type="match status" value="1"/>
</dbReference>
<evidence type="ECO:0000256" key="7">
    <source>
        <dbReference type="ARBA" id="ARBA00023146"/>
    </source>
</evidence>
<dbReference type="Gene3D" id="3.30.930.10">
    <property type="entry name" value="Bira Bifunctional Protein, Domain 2"/>
    <property type="match status" value="1"/>
</dbReference>
<dbReference type="InterPro" id="IPR027031">
    <property type="entry name" value="Gly-tRNA_synthase/POLG2"/>
</dbReference>
<accession>A0A1G2C729</accession>
<evidence type="ECO:0000256" key="5">
    <source>
        <dbReference type="ARBA" id="ARBA00022840"/>
    </source>
</evidence>
<dbReference type="STRING" id="1798644.A2122_02995"/>
<dbReference type="GO" id="GO:0006426">
    <property type="term" value="P:glycyl-tRNA aminoacylation"/>
    <property type="evidence" value="ECO:0007669"/>
    <property type="project" value="UniProtKB-UniRule"/>
</dbReference>
<dbReference type="GO" id="GO:0015966">
    <property type="term" value="P:diadenosine tetraphosphate biosynthetic process"/>
    <property type="evidence" value="ECO:0007669"/>
    <property type="project" value="UniProtKB-ARBA"/>
</dbReference>
<dbReference type="PANTHER" id="PTHR10745:SF8">
    <property type="entry name" value="DNA POLYMERASE SUBUNIT GAMMA-2, MITOCHONDRIAL"/>
    <property type="match status" value="1"/>
</dbReference>
<dbReference type="GO" id="GO:0005524">
    <property type="term" value="F:ATP binding"/>
    <property type="evidence" value="ECO:0007669"/>
    <property type="project" value="UniProtKB-UniRule"/>
</dbReference>
<evidence type="ECO:0000256" key="2">
    <source>
        <dbReference type="ARBA" id="ARBA00022490"/>
    </source>
</evidence>
<dbReference type="Proteomes" id="UP000176648">
    <property type="component" value="Unassembled WGS sequence"/>
</dbReference>
<feature type="binding site" evidence="8">
    <location>
        <position position="104"/>
    </location>
    <ligand>
        <name>substrate</name>
    </ligand>
</feature>
<dbReference type="GO" id="GO:0005737">
    <property type="term" value="C:cytoplasm"/>
    <property type="evidence" value="ECO:0007669"/>
    <property type="project" value="UniProtKB-SubCell"/>
</dbReference>
<dbReference type="Gene3D" id="3.40.50.800">
    <property type="entry name" value="Anticodon-binding domain"/>
    <property type="match status" value="1"/>
</dbReference>
<dbReference type="Pfam" id="PF00587">
    <property type="entry name" value="tRNA-synt_2b"/>
    <property type="match status" value="1"/>
</dbReference>
<dbReference type="Pfam" id="PF03129">
    <property type="entry name" value="HGTP_anticodon"/>
    <property type="match status" value="1"/>
</dbReference>
<dbReference type="CDD" id="cd00774">
    <property type="entry name" value="GlyRS-like_core"/>
    <property type="match status" value="1"/>
</dbReference>
<keyword evidence="4 8" id="KW-0547">Nucleotide-binding</keyword>
<name>A0A1G2C729_9BACT</name>
<feature type="binding site" evidence="8">
    <location>
        <begin position="272"/>
        <end position="273"/>
    </location>
    <ligand>
        <name>ATP</name>
        <dbReference type="ChEBI" id="CHEBI:30616"/>
    </ligand>
</feature>
<evidence type="ECO:0000313" key="11">
    <source>
        <dbReference type="Proteomes" id="UP000176648"/>
    </source>
</evidence>